<dbReference type="PROSITE" id="PS50076">
    <property type="entry name" value="DNAJ_2"/>
    <property type="match status" value="1"/>
</dbReference>
<evidence type="ECO:0000256" key="3">
    <source>
        <dbReference type="ARBA" id="ARBA00022989"/>
    </source>
</evidence>
<dbReference type="GO" id="GO:0016020">
    <property type="term" value="C:membrane"/>
    <property type="evidence" value="ECO:0007669"/>
    <property type="project" value="UniProtKB-SubCell"/>
</dbReference>
<feature type="compositionally biased region" description="Basic and acidic residues" evidence="5">
    <location>
        <begin position="307"/>
        <end position="320"/>
    </location>
</feature>
<organism evidence="9 11">
    <name type="scientific">Duganella violaceipulchra</name>
    <dbReference type="NCBI Taxonomy" id="2849652"/>
    <lineage>
        <taxon>Bacteria</taxon>
        <taxon>Pseudomonadati</taxon>
        <taxon>Pseudomonadota</taxon>
        <taxon>Betaproteobacteria</taxon>
        <taxon>Burkholderiales</taxon>
        <taxon>Oxalobacteraceae</taxon>
        <taxon>Telluria group</taxon>
        <taxon>Duganella</taxon>
    </lineage>
</organism>
<dbReference type="PROSITE" id="PS52015">
    <property type="entry name" value="TONB_CTD"/>
    <property type="match status" value="1"/>
</dbReference>
<evidence type="ECO:0000256" key="1">
    <source>
        <dbReference type="ARBA" id="ARBA00004167"/>
    </source>
</evidence>
<evidence type="ECO:0000259" key="7">
    <source>
        <dbReference type="PROSITE" id="PS50076"/>
    </source>
</evidence>
<keyword evidence="3 6" id="KW-1133">Transmembrane helix</keyword>
<reference evidence="9" key="1">
    <citation type="submission" date="2021-07" db="EMBL/GenBank/DDBJ databases">
        <title>Characterization of violacein-producing bacteria and related species.</title>
        <authorList>
            <person name="Wilson H.S."/>
            <person name="De Leon M.E."/>
        </authorList>
    </citation>
    <scope>NUCLEOTIDE SEQUENCE</scope>
    <source>
        <strain evidence="9">HSC-15S17</strain>
    </source>
</reference>
<feature type="domain" description="TonB C-terminal" evidence="8">
    <location>
        <begin position="346"/>
        <end position="436"/>
    </location>
</feature>
<name>A0AA41H7U2_9BURK</name>
<dbReference type="InterPro" id="IPR006260">
    <property type="entry name" value="TonB/TolA_C"/>
</dbReference>
<dbReference type="Proteomes" id="UP001162889">
    <property type="component" value="Unassembled WGS sequence"/>
</dbReference>
<comment type="caution">
    <text evidence="9">The sequence shown here is derived from an EMBL/GenBank/DDBJ whole genome shotgun (WGS) entry which is preliminary data.</text>
</comment>
<feature type="compositionally biased region" description="Low complexity" evidence="5">
    <location>
        <begin position="297"/>
        <end position="306"/>
    </location>
</feature>
<dbReference type="EMBL" id="JALJZU010000011">
    <property type="protein sequence ID" value="MCP2011317.1"/>
    <property type="molecule type" value="Genomic_DNA"/>
</dbReference>
<reference evidence="10" key="2">
    <citation type="submission" date="2022-03" db="EMBL/GenBank/DDBJ databases">
        <title>Genome Encyclopedia of Bacteria and Archaea VI: Functional Genomics of Type Strains.</title>
        <authorList>
            <person name="Whitman W."/>
        </authorList>
    </citation>
    <scope>NUCLEOTIDE SEQUENCE</scope>
    <source>
        <strain evidence="10">HSC-15S17</strain>
    </source>
</reference>
<dbReference type="Pfam" id="PF03544">
    <property type="entry name" value="TonB_C"/>
    <property type="match status" value="1"/>
</dbReference>
<evidence type="ECO:0000256" key="6">
    <source>
        <dbReference type="SAM" id="Phobius"/>
    </source>
</evidence>
<evidence type="ECO:0000313" key="11">
    <source>
        <dbReference type="Proteomes" id="UP001155901"/>
    </source>
</evidence>
<evidence type="ECO:0000259" key="8">
    <source>
        <dbReference type="PROSITE" id="PS52015"/>
    </source>
</evidence>
<dbReference type="InterPro" id="IPR052763">
    <property type="entry name" value="DnaJ_C4"/>
</dbReference>
<dbReference type="SMART" id="SM00271">
    <property type="entry name" value="DnaJ"/>
    <property type="match status" value="1"/>
</dbReference>
<keyword evidence="12" id="KW-1185">Reference proteome</keyword>
<feature type="region of interest" description="Disordered" evidence="5">
    <location>
        <begin position="179"/>
        <end position="237"/>
    </location>
</feature>
<dbReference type="NCBIfam" id="TIGR01352">
    <property type="entry name" value="tonB_Cterm"/>
    <property type="match status" value="1"/>
</dbReference>
<keyword evidence="4 6" id="KW-0472">Membrane</keyword>
<dbReference type="InterPro" id="IPR037682">
    <property type="entry name" value="TonB_C"/>
</dbReference>
<evidence type="ECO:0000256" key="4">
    <source>
        <dbReference type="ARBA" id="ARBA00023136"/>
    </source>
</evidence>
<dbReference type="AlphaFoldDB" id="A0AA41H7U2"/>
<comment type="subcellular location">
    <subcellularLocation>
        <location evidence="1">Membrane</location>
        <topology evidence="1">Single-pass membrane protein</topology>
    </subcellularLocation>
</comment>
<feature type="region of interest" description="Disordered" evidence="5">
    <location>
        <begin position="103"/>
        <end position="123"/>
    </location>
</feature>
<dbReference type="Pfam" id="PF00226">
    <property type="entry name" value="DnaJ"/>
    <property type="match status" value="1"/>
</dbReference>
<dbReference type="Proteomes" id="UP001155901">
    <property type="component" value="Unassembled WGS sequence"/>
</dbReference>
<dbReference type="GO" id="GO:0055085">
    <property type="term" value="P:transmembrane transport"/>
    <property type="evidence" value="ECO:0007669"/>
    <property type="project" value="InterPro"/>
</dbReference>
<dbReference type="RefSeq" id="WP_217942954.1">
    <property type="nucleotide sequence ID" value="NZ_JAHTGR010000007.1"/>
</dbReference>
<accession>A0AA41H7U2</accession>
<sequence length="436" mass="46220">MTKLYSHYESLNVTRDAPPEVIRAAYRSLSQKHHPDKNSGNQHAEQMMARLNAAYSVLSDADQRELYDLHILSEQRAREMHYGFQSTVDLGDPTVVYTPFDMDESDRARRPAAAPSDRKPGKSPSAWFAFIRRHAQGRSVRNTGLLLGFLCLAVVVILWFVWKENRSMMRLEQAAMFAPPPESSAPAMDNGAKTKPAGVGAMQVSGPSGPGANAVETSKPAAAPKAPPAPGPAASKASEYERLTAMLKSMGLGLHKLDLPNQASNAKQAPAPSKAAEPVKTAEAPKASSAPPPPPVLAAKPAAAPEAVREAEPARSDARAVADASRTSAPPAASTNAASASRAAPRTAVIVDARACVPPKYPTNSYLSGESGSVLLALLVGNDGRVIESKVQKSSGFPDLDKAARKALSQCKFKPAGSDGQGEPVWATMTYVWTLD</sequence>
<evidence type="ECO:0000256" key="2">
    <source>
        <dbReference type="ARBA" id="ARBA00022692"/>
    </source>
</evidence>
<evidence type="ECO:0000313" key="9">
    <source>
        <dbReference type="EMBL" id="MBV6322170.1"/>
    </source>
</evidence>
<keyword evidence="2 6" id="KW-0812">Transmembrane</keyword>
<feature type="domain" description="J" evidence="7">
    <location>
        <begin position="6"/>
        <end position="71"/>
    </location>
</feature>
<evidence type="ECO:0000256" key="5">
    <source>
        <dbReference type="SAM" id="MobiDB-lite"/>
    </source>
</evidence>
<proteinExistence type="predicted"/>
<gene>
    <name evidence="9" type="ORF">KVP70_14580</name>
    <name evidence="10" type="ORF">L1274_005066</name>
</gene>
<protein>
    <submittedName>
        <fullName evidence="9">TonB family protein</fullName>
    </submittedName>
</protein>
<evidence type="ECO:0000313" key="10">
    <source>
        <dbReference type="EMBL" id="MCP2011317.1"/>
    </source>
</evidence>
<dbReference type="CDD" id="cd06257">
    <property type="entry name" value="DnaJ"/>
    <property type="match status" value="1"/>
</dbReference>
<feature type="transmembrane region" description="Helical" evidence="6">
    <location>
        <begin position="142"/>
        <end position="162"/>
    </location>
</feature>
<evidence type="ECO:0000313" key="12">
    <source>
        <dbReference type="Proteomes" id="UP001162889"/>
    </source>
</evidence>
<feature type="compositionally biased region" description="Low complexity" evidence="5">
    <location>
        <begin position="321"/>
        <end position="344"/>
    </location>
</feature>
<dbReference type="InterPro" id="IPR001623">
    <property type="entry name" value="DnaJ_domain"/>
</dbReference>
<dbReference type="EMBL" id="JAHTGR010000007">
    <property type="protein sequence ID" value="MBV6322170.1"/>
    <property type="molecule type" value="Genomic_DNA"/>
</dbReference>
<dbReference type="PANTHER" id="PTHR44825">
    <property type="match status" value="1"/>
</dbReference>
<feature type="region of interest" description="Disordered" evidence="5">
    <location>
        <begin position="263"/>
        <end position="344"/>
    </location>
</feature>
<dbReference type="PANTHER" id="PTHR44825:SF1">
    <property type="entry name" value="DNAJ HOMOLOG SUBFAMILY C MEMBER 4"/>
    <property type="match status" value="1"/>
</dbReference>